<proteinExistence type="predicted"/>
<accession>A0AAP5I1C1</accession>
<dbReference type="EMBL" id="JAALHA020000001">
    <property type="protein sequence ID" value="MDR9893348.1"/>
    <property type="molecule type" value="Genomic_DNA"/>
</dbReference>
<evidence type="ECO:0000313" key="1">
    <source>
        <dbReference type="EMBL" id="MDR9893348.1"/>
    </source>
</evidence>
<dbReference type="Proteomes" id="UP000667802">
    <property type="component" value="Unassembled WGS sequence"/>
</dbReference>
<dbReference type="RefSeq" id="WP_243902170.1">
    <property type="nucleotide sequence ID" value="NZ_CAWQFN010000550.1"/>
</dbReference>
<protein>
    <submittedName>
        <fullName evidence="1">Uncharacterized protein</fullName>
    </submittedName>
</protein>
<name>A0AAP5I1C1_9CYAN</name>
<organism evidence="1 2">
    <name type="scientific">Aetokthonos hydrillicola Thurmond2011</name>
    <dbReference type="NCBI Taxonomy" id="2712845"/>
    <lineage>
        <taxon>Bacteria</taxon>
        <taxon>Bacillati</taxon>
        <taxon>Cyanobacteriota</taxon>
        <taxon>Cyanophyceae</taxon>
        <taxon>Nostocales</taxon>
        <taxon>Hapalosiphonaceae</taxon>
        <taxon>Aetokthonos</taxon>
    </lineage>
</organism>
<keyword evidence="2" id="KW-1185">Reference proteome</keyword>
<evidence type="ECO:0000313" key="2">
    <source>
        <dbReference type="Proteomes" id="UP000667802"/>
    </source>
</evidence>
<comment type="caution">
    <text evidence="1">The sequence shown here is derived from an EMBL/GenBank/DDBJ whole genome shotgun (WGS) entry which is preliminary data.</text>
</comment>
<dbReference type="AlphaFoldDB" id="A0AAP5I1C1"/>
<sequence length="89" mass="9765">MIAAIESAAKKCKNVGYNKAALAFIEAGGNDTKNPRPQAVNAVIAISRNDELLYLVTTFRKPEFPLRGGCTNFIVSQLRWKITANLKVN</sequence>
<gene>
    <name evidence="1" type="ORF">G7B40_001940</name>
</gene>
<reference evidence="2" key="1">
    <citation type="journal article" date="2021" name="Science">
        <title>Hunting the eagle killer: A cyanobacterial neurotoxin causes vacuolar myelinopathy.</title>
        <authorList>
            <person name="Breinlinger S."/>
            <person name="Phillips T.J."/>
            <person name="Haram B.N."/>
            <person name="Mares J."/>
            <person name="Martinez Yerena J.A."/>
            <person name="Hrouzek P."/>
            <person name="Sobotka R."/>
            <person name="Henderson W.M."/>
            <person name="Schmieder P."/>
            <person name="Williams S.M."/>
            <person name="Lauderdale J.D."/>
            <person name="Wilde H.D."/>
            <person name="Gerrin W."/>
            <person name="Kust A."/>
            <person name="Washington J.W."/>
            <person name="Wagner C."/>
            <person name="Geier B."/>
            <person name="Liebeke M."/>
            <person name="Enke H."/>
            <person name="Niedermeyer T.H.J."/>
            <person name="Wilde S.B."/>
        </authorList>
    </citation>
    <scope>NUCLEOTIDE SEQUENCE [LARGE SCALE GENOMIC DNA]</scope>
    <source>
        <strain evidence="2">Thurmond2011</strain>
    </source>
</reference>